<evidence type="ECO:0000313" key="4">
    <source>
        <dbReference type="EMBL" id="TWU43822.1"/>
    </source>
</evidence>
<dbReference type="InterPro" id="IPR036679">
    <property type="entry name" value="FlgN-like_sf"/>
</dbReference>
<evidence type="ECO:0000256" key="2">
    <source>
        <dbReference type="ARBA" id="ARBA00007703"/>
    </source>
</evidence>
<dbReference type="RefSeq" id="WP_146598890.1">
    <property type="nucleotide sequence ID" value="NZ_SJPY01000002.1"/>
</dbReference>
<keyword evidence="5" id="KW-1185">Reference proteome</keyword>
<reference evidence="4 5" key="1">
    <citation type="submission" date="2019-02" db="EMBL/GenBank/DDBJ databases">
        <title>Deep-cultivation of Planctomycetes and their phenomic and genomic characterization uncovers novel biology.</title>
        <authorList>
            <person name="Wiegand S."/>
            <person name="Jogler M."/>
            <person name="Boedeker C."/>
            <person name="Pinto D."/>
            <person name="Vollmers J."/>
            <person name="Rivas-Marin E."/>
            <person name="Kohn T."/>
            <person name="Peeters S.H."/>
            <person name="Heuer A."/>
            <person name="Rast P."/>
            <person name="Oberbeckmann S."/>
            <person name="Bunk B."/>
            <person name="Jeske O."/>
            <person name="Meyerdierks A."/>
            <person name="Storesund J.E."/>
            <person name="Kallscheuer N."/>
            <person name="Luecker S."/>
            <person name="Lage O.M."/>
            <person name="Pohl T."/>
            <person name="Merkel B.J."/>
            <person name="Hornburger P."/>
            <person name="Mueller R.-W."/>
            <person name="Bruemmer F."/>
            <person name="Labrenz M."/>
            <person name="Spormann A.M."/>
            <person name="Op Den Camp H."/>
            <person name="Overmann J."/>
            <person name="Amann R."/>
            <person name="Jetten M.S.M."/>
            <person name="Mascher T."/>
            <person name="Medema M.H."/>
            <person name="Devos D.P."/>
            <person name="Kaster A.-K."/>
            <person name="Ovreas L."/>
            <person name="Rohde M."/>
            <person name="Galperin M.Y."/>
            <person name="Jogler C."/>
        </authorList>
    </citation>
    <scope>NUCLEOTIDE SEQUENCE [LARGE SCALE GENOMIC DNA]</scope>
    <source>
        <strain evidence="4 5">Q31b</strain>
    </source>
</reference>
<dbReference type="EMBL" id="SJPY01000002">
    <property type="protein sequence ID" value="TWU43822.1"/>
    <property type="molecule type" value="Genomic_DNA"/>
</dbReference>
<comment type="caution">
    <text evidence="4">The sequence shown here is derived from an EMBL/GenBank/DDBJ whole genome shotgun (WGS) entry which is preliminary data.</text>
</comment>
<dbReference type="SUPFAM" id="SSF140566">
    <property type="entry name" value="FlgN-like"/>
    <property type="match status" value="1"/>
</dbReference>
<dbReference type="InterPro" id="IPR007809">
    <property type="entry name" value="FlgN-like"/>
</dbReference>
<comment type="similarity">
    <text evidence="2">Belongs to the FlgN family.</text>
</comment>
<evidence type="ECO:0000256" key="3">
    <source>
        <dbReference type="ARBA" id="ARBA00022795"/>
    </source>
</evidence>
<dbReference type="Proteomes" id="UP000315471">
    <property type="component" value="Unassembled WGS sequence"/>
</dbReference>
<dbReference type="GO" id="GO:0044780">
    <property type="term" value="P:bacterial-type flagellum assembly"/>
    <property type="evidence" value="ECO:0007669"/>
    <property type="project" value="InterPro"/>
</dbReference>
<dbReference type="OrthoDB" id="288176at2"/>
<organism evidence="4 5">
    <name type="scientific">Novipirellula aureliae</name>
    <dbReference type="NCBI Taxonomy" id="2527966"/>
    <lineage>
        <taxon>Bacteria</taxon>
        <taxon>Pseudomonadati</taxon>
        <taxon>Planctomycetota</taxon>
        <taxon>Planctomycetia</taxon>
        <taxon>Pirellulales</taxon>
        <taxon>Pirellulaceae</taxon>
        <taxon>Novipirellula</taxon>
    </lineage>
</organism>
<keyword evidence="3" id="KW-1005">Bacterial flagellum biogenesis</keyword>
<comment type="function">
    <text evidence="1">Required for the efficient initiation of filament assembly.</text>
</comment>
<sequence>MNGSEVADLVARRYEALTELMQMTYQQKSAVEAGRMNELMQLLAEKQQPLERLNLYSKQLHHAIQDDPEARAWVSQSIRSECRHQHEKCEKMLAELMEMEVDCERQLEQSRTRIEEEILRSDGAIQANQVYNRSHHTPSTGGQLDLSSG</sequence>
<gene>
    <name evidence="4" type="ORF">Q31b_13540</name>
</gene>
<proteinExistence type="inferred from homology"/>
<name>A0A5C6E4H1_9BACT</name>
<evidence type="ECO:0000313" key="5">
    <source>
        <dbReference type="Proteomes" id="UP000315471"/>
    </source>
</evidence>
<dbReference type="Pfam" id="PF05130">
    <property type="entry name" value="FlgN"/>
    <property type="match status" value="1"/>
</dbReference>
<accession>A0A5C6E4H1</accession>
<protein>
    <submittedName>
        <fullName evidence="4">FlgN protein</fullName>
    </submittedName>
</protein>
<dbReference type="AlphaFoldDB" id="A0A5C6E4H1"/>
<evidence type="ECO:0000256" key="1">
    <source>
        <dbReference type="ARBA" id="ARBA00002397"/>
    </source>
</evidence>